<dbReference type="InParanoid" id="A0A0V0R0R3"/>
<name>A0A0V0R0R3_PSEPJ</name>
<dbReference type="Pfam" id="PF10595">
    <property type="entry name" value="FAM161A_B"/>
    <property type="match status" value="1"/>
</dbReference>
<dbReference type="GO" id="GO:0005856">
    <property type="term" value="C:cytoskeleton"/>
    <property type="evidence" value="ECO:0007669"/>
    <property type="project" value="UniProtKB-ARBA"/>
</dbReference>
<feature type="compositionally biased region" description="Acidic residues" evidence="4">
    <location>
        <begin position="1138"/>
        <end position="1149"/>
    </location>
</feature>
<evidence type="ECO:0000256" key="1">
    <source>
        <dbReference type="ARBA" id="ARBA00006663"/>
    </source>
</evidence>
<feature type="coiled-coil region" evidence="3">
    <location>
        <begin position="687"/>
        <end position="734"/>
    </location>
</feature>
<dbReference type="InterPro" id="IPR051655">
    <property type="entry name" value="FAM161"/>
</dbReference>
<dbReference type="EMBL" id="LDAU01000076">
    <property type="protein sequence ID" value="KRX08049.1"/>
    <property type="molecule type" value="Genomic_DNA"/>
</dbReference>
<feature type="compositionally biased region" description="Low complexity" evidence="4">
    <location>
        <begin position="1286"/>
        <end position="1297"/>
    </location>
</feature>
<keyword evidence="2 3" id="KW-0175">Coiled coil</keyword>
<dbReference type="GO" id="GO:0005929">
    <property type="term" value="C:cilium"/>
    <property type="evidence" value="ECO:0007669"/>
    <property type="project" value="TreeGrafter"/>
</dbReference>
<feature type="compositionally biased region" description="Acidic residues" evidence="4">
    <location>
        <begin position="1163"/>
        <end position="1175"/>
    </location>
</feature>
<organism evidence="5 6">
    <name type="scientific">Pseudocohnilembus persalinus</name>
    <name type="common">Ciliate</name>
    <dbReference type="NCBI Taxonomy" id="266149"/>
    <lineage>
        <taxon>Eukaryota</taxon>
        <taxon>Sar</taxon>
        <taxon>Alveolata</taxon>
        <taxon>Ciliophora</taxon>
        <taxon>Intramacronucleata</taxon>
        <taxon>Oligohymenophorea</taxon>
        <taxon>Scuticociliatia</taxon>
        <taxon>Philasterida</taxon>
        <taxon>Pseudocohnilembidae</taxon>
        <taxon>Pseudocohnilembus</taxon>
    </lineage>
</organism>
<dbReference type="InterPro" id="IPR019579">
    <property type="entry name" value="FAM161A/B"/>
</dbReference>
<feature type="compositionally biased region" description="Low complexity" evidence="4">
    <location>
        <begin position="1187"/>
        <end position="1208"/>
    </location>
</feature>
<dbReference type="GO" id="GO:0044782">
    <property type="term" value="P:cilium organization"/>
    <property type="evidence" value="ECO:0007669"/>
    <property type="project" value="TreeGrafter"/>
</dbReference>
<feature type="region of interest" description="Disordered" evidence="4">
    <location>
        <begin position="1099"/>
        <end position="1297"/>
    </location>
</feature>
<proteinExistence type="inferred from homology"/>
<feature type="compositionally biased region" description="Basic and acidic residues" evidence="4">
    <location>
        <begin position="1176"/>
        <end position="1186"/>
    </location>
</feature>
<comment type="similarity">
    <text evidence="1">Belongs to the FAM161 family.</text>
</comment>
<sequence length="1297" mass="157369">MEEDEAQKTIAKQENKIFEKKTLPPQKKIKERGAIWRSQNREHANYEHDFKKYLQEKAENIENQVNKKPPQKYKPIIIKTNDKTEYEKGVDDSEIGSDYSELSDFAYETAADIMNAYKNVFEYQDKQDEIRRLRIKDFKDDEIFLLVNFYKKLREKSCQDEGLSKEELEKGLLTHAHVMQLYNISPANLNKELEELETKKMNIVSRQEMITFLLNPNRPMLQDFDFEAAESLLHNRRKPEIQKEFILSENDFQKITNVFLNIDTFGDHKVQVKQLIHYLKRDPEVKQILGKPAIYINAVKKEISVDRLLMELEQEMYFAPSKEIRQQKSTITWDDFILFFQNYERRVIPSKDEIIKANRLTGKFESGDVIELPKEFIKLLKDLYEELDKHCECFVRKFEFCDELRLHNDFKQWKNEKVREQEFFEHPVETVEQTVERIIREGDEFLDLDDIIDFFTRKGRPILIEKALQDQRENFRKSKALAQWNREDFSSPDEDEIKEKRRQRKIEKIKGVSNEIKAKQRQKLKQKENDIIHGKPFGALYKDSDKGFKITVPEPYKFDKREKNRKEFIVERRLKEDLQKAKEQEDAIVKIPGTFRANKIPKHVKDRHLLEKIEHAQEKRREQVRQQSKQMTKLNENPFSFYYRDQDKEHKYHCFDPNEEEVKQFEHFHANPAPWYTRVLMLERMYKEKEEKSRAYVQKRMKELQQMSKLPKSVKNMMTRLAAKEQERKSKMNNFTHGEFTFQPPKAKPIPDFERLHQEFQESLDSVKQNKALTQPIEFNFQETRKAPKRDYLDKENALMKQTKEIPAAWGKREKKITKIKNVPPKYYPPSTKKFEAMVEKRKQDEEIKMLQEQLKDQREYEKEIRRQQFAKFVRYSGAIYDNTQNLEQARNDKIRQRRMEEKAWEQHFDQLMTDMMKRVIRRPLLVESFTNDNYSEDRVQRLKWLLGQGNIEEQPEDEEQETDNENQQQQYYQQQDDQQQMDPQMQYELQQQQQWAQQQQNQYPEGYDQQQDEQEMNQMQQEVQDQQYNPQQYYMDEQQQEQYMQQQQLQQDYDQDQEQQNGQEEIDQFQQQDLNAQQQQQYQQQLLNQQQLQIQQQQLQQQQQEQEQEEQEEEENQEAQQQEGEEIELLQQQQDQDQQEQDQYDEQEPQLYMEGEQREEIGDQEGDQQEEYMDSEERARNEQIELQRQQLQQQEMLQQQQQQQQWYEGEEQGEGEEYEGEEFIDGELNYDDPEQRAQVIALLRQQGYEIGSEEDEDEDGEQEQYMEQHGGQQQEDGEYEEYNQEEQLGQQRQHSF</sequence>
<feature type="region of interest" description="Disordered" evidence="4">
    <location>
        <begin position="1040"/>
        <end position="1083"/>
    </location>
</feature>
<keyword evidence="6" id="KW-1185">Reference proteome</keyword>
<feature type="coiled-coil region" evidence="3">
    <location>
        <begin position="502"/>
        <end position="529"/>
    </location>
</feature>
<feature type="compositionally biased region" description="Low complexity" evidence="4">
    <location>
        <begin position="1266"/>
        <end position="1275"/>
    </location>
</feature>
<gene>
    <name evidence="5" type="ORF">PPERSA_06227</name>
</gene>
<evidence type="ECO:0000313" key="5">
    <source>
        <dbReference type="EMBL" id="KRX08049.1"/>
    </source>
</evidence>
<dbReference type="OrthoDB" id="297644at2759"/>
<feature type="coiled-coil region" evidence="3">
    <location>
        <begin position="841"/>
        <end position="868"/>
    </location>
</feature>
<feature type="compositionally biased region" description="Acidic residues" evidence="4">
    <location>
        <begin position="954"/>
        <end position="965"/>
    </location>
</feature>
<dbReference type="Proteomes" id="UP000054937">
    <property type="component" value="Unassembled WGS sequence"/>
</dbReference>
<feature type="compositionally biased region" description="Acidic residues" evidence="4">
    <location>
        <begin position="1209"/>
        <end position="1233"/>
    </location>
</feature>
<evidence type="ECO:0008006" key="7">
    <source>
        <dbReference type="Google" id="ProtNLM"/>
    </source>
</evidence>
<feature type="compositionally biased region" description="Acidic residues" evidence="4">
    <location>
        <begin position="1107"/>
        <end position="1129"/>
    </location>
</feature>
<feature type="region of interest" description="Disordered" evidence="4">
    <location>
        <begin position="954"/>
        <end position="1025"/>
    </location>
</feature>
<evidence type="ECO:0000256" key="4">
    <source>
        <dbReference type="SAM" id="MobiDB-lite"/>
    </source>
</evidence>
<reference evidence="5 6" key="1">
    <citation type="journal article" date="2015" name="Sci. Rep.">
        <title>Genome of the facultative scuticociliatosis pathogen Pseudocohnilembus persalinus provides insight into its virulence through horizontal gene transfer.</title>
        <authorList>
            <person name="Xiong J."/>
            <person name="Wang G."/>
            <person name="Cheng J."/>
            <person name="Tian M."/>
            <person name="Pan X."/>
            <person name="Warren A."/>
            <person name="Jiang C."/>
            <person name="Yuan D."/>
            <person name="Miao W."/>
        </authorList>
    </citation>
    <scope>NUCLEOTIDE SEQUENCE [LARGE SCALE GENOMIC DNA]</scope>
    <source>
        <strain evidence="5">36N120E</strain>
    </source>
</reference>
<evidence type="ECO:0000256" key="3">
    <source>
        <dbReference type="SAM" id="Coils"/>
    </source>
</evidence>
<evidence type="ECO:0000256" key="2">
    <source>
        <dbReference type="ARBA" id="ARBA00023054"/>
    </source>
</evidence>
<evidence type="ECO:0000313" key="6">
    <source>
        <dbReference type="Proteomes" id="UP000054937"/>
    </source>
</evidence>
<protein>
    <recommendedName>
        <fullName evidence="7">EF-hand domain-containing protein</fullName>
    </recommendedName>
</protein>
<accession>A0A0V0R0R3</accession>
<feature type="compositionally biased region" description="Acidic residues" evidence="4">
    <location>
        <begin position="1276"/>
        <end position="1285"/>
    </location>
</feature>
<dbReference type="PANTHER" id="PTHR21501">
    <property type="entry name" value="PROTEIN FAM-161"/>
    <property type="match status" value="1"/>
</dbReference>
<feature type="compositionally biased region" description="Acidic residues" evidence="4">
    <location>
        <begin position="1252"/>
        <end position="1265"/>
    </location>
</feature>
<dbReference type="OMA" id="NIWDCEI"/>
<dbReference type="PANTHER" id="PTHR21501:SF1">
    <property type="entry name" value="PROTEIN FAM-161"/>
    <property type="match status" value="1"/>
</dbReference>
<comment type="caution">
    <text evidence="5">The sequence shown here is derived from an EMBL/GenBank/DDBJ whole genome shotgun (WGS) entry which is preliminary data.</text>
</comment>
<feature type="compositionally biased region" description="Low complexity" evidence="4">
    <location>
        <begin position="966"/>
        <end position="1010"/>
    </location>
</feature>